<gene>
    <name evidence="4" type="ORF">JHL15_02655</name>
</gene>
<dbReference type="InterPro" id="IPR025665">
    <property type="entry name" value="Beta-barrel_OMP_2"/>
</dbReference>
<comment type="caution">
    <text evidence="4">The sequence shown here is derived from an EMBL/GenBank/DDBJ whole genome shotgun (WGS) entry which is preliminary data.</text>
</comment>
<evidence type="ECO:0000313" key="4">
    <source>
        <dbReference type="EMBL" id="MBK1894655.1"/>
    </source>
</evidence>
<dbReference type="RefSeq" id="WP_200242481.1">
    <property type="nucleotide sequence ID" value="NZ_JAENHK010000001.1"/>
</dbReference>
<feature type="domain" description="Outer membrane protein beta-barrel" evidence="3">
    <location>
        <begin position="285"/>
        <end position="416"/>
    </location>
</feature>
<keyword evidence="2" id="KW-0472">Membrane</keyword>
<keyword evidence="2" id="KW-0812">Transmembrane</keyword>
<feature type="region of interest" description="Disordered" evidence="1">
    <location>
        <begin position="93"/>
        <end position="134"/>
    </location>
</feature>
<proteinExistence type="predicted"/>
<protein>
    <submittedName>
        <fullName evidence="4">Outer membrane beta-barrel protein</fullName>
    </submittedName>
</protein>
<sequence length="461" mass="51196">MNNQWLNDLRRKMEDHTDDVPDGLWDNIKGEIFEENEENNVVGLPIEKESEKEKQSSVRRIRPLVYRIAGIAAAVALFFVIGKQLLDVNNTIEPGKSKSVTRENDQLSDASTPSINKKTNSGSDQNVSGKITSDEPVVLSQRSLSGSTYNKGKENSITYGNRYLNDKAMELFVGLKGKNAPIIQNKIPSIEDGNRSINRNDEIDRLISETDIGLQNKSIATTVKEKKQKAKKSWMLSLLTGKASSNSQQFPGYTTISGEPLRYDQAFSASSYEDDPFMQVLVANQSQNVEATVRHKVPLNLGISLYYNLGKRWGIGTGVNYTKLSSELHSGSQSNYVKSEQTVHYIGIPVQVNYNVIQKGKFTGYVTGGALVEKSVAGTFKTKYIVDNVVNDETKERLPSQPVQVSLNTALGLQLKLVDKIGVYAEPGVGYHFKNDGSLNTIYKEKPFNVNIKFGIRVLLD</sequence>
<dbReference type="Proteomes" id="UP000628669">
    <property type="component" value="Unassembled WGS sequence"/>
</dbReference>
<evidence type="ECO:0000256" key="2">
    <source>
        <dbReference type="SAM" id="Phobius"/>
    </source>
</evidence>
<feature type="transmembrane region" description="Helical" evidence="2">
    <location>
        <begin position="64"/>
        <end position="82"/>
    </location>
</feature>
<evidence type="ECO:0000256" key="1">
    <source>
        <dbReference type="SAM" id="MobiDB-lite"/>
    </source>
</evidence>
<keyword evidence="2" id="KW-1133">Transmembrane helix</keyword>
<organism evidence="4 5">
    <name type="scientific">Chryseobacterium paridis</name>
    <dbReference type="NCBI Taxonomy" id="2800328"/>
    <lineage>
        <taxon>Bacteria</taxon>
        <taxon>Pseudomonadati</taxon>
        <taxon>Bacteroidota</taxon>
        <taxon>Flavobacteriia</taxon>
        <taxon>Flavobacteriales</taxon>
        <taxon>Weeksellaceae</taxon>
        <taxon>Chryseobacterium group</taxon>
        <taxon>Chryseobacterium</taxon>
    </lineage>
</organism>
<dbReference type="EMBL" id="JAENHK010000001">
    <property type="protein sequence ID" value="MBK1894655.1"/>
    <property type="molecule type" value="Genomic_DNA"/>
</dbReference>
<accession>A0ABS1FQE8</accession>
<evidence type="ECO:0000259" key="3">
    <source>
        <dbReference type="Pfam" id="PF13568"/>
    </source>
</evidence>
<keyword evidence="5" id="KW-1185">Reference proteome</keyword>
<feature type="compositionally biased region" description="Polar residues" evidence="1">
    <location>
        <begin position="107"/>
        <end position="131"/>
    </location>
</feature>
<name>A0ABS1FQE8_9FLAO</name>
<evidence type="ECO:0000313" key="5">
    <source>
        <dbReference type="Proteomes" id="UP000628669"/>
    </source>
</evidence>
<reference evidence="5" key="1">
    <citation type="submission" date="2021-01" db="EMBL/GenBank/DDBJ databases">
        <title>Genome public.</title>
        <authorList>
            <person name="Liu C."/>
            <person name="Sun Q."/>
        </authorList>
    </citation>
    <scope>NUCLEOTIDE SEQUENCE [LARGE SCALE GENOMIC DNA]</scope>
    <source>
        <strain evidence="5">YIM B02567</strain>
    </source>
</reference>
<dbReference type="Pfam" id="PF13568">
    <property type="entry name" value="OMP_b-brl_2"/>
    <property type="match status" value="1"/>
</dbReference>